<keyword evidence="4 8" id="KW-0456">Lyase</keyword>
<organism evidence="8 9">
    <name type="scientific">Candidatus Coprenecus stercoravium</name>
    <dbReference type="NCBI Taxonomy" id="2840735"/>
    <lineage>
        <taxon>Bacteria</taxon>
        <taxon>Pseudomonadati</taxon>
        <taxon>Bacteroidota</taxon>
        <taxon>Bacteroidia</taxon>
        <taxon>Bacteroidales</taxon>
        <taxon>Rikenellaceae</taxon>
        <taxon>Rikenellaceae incertae sedis</taxon>
        <taxon>Candidatus Coprenecus</taxon>
    </lineage>
</organism>
<dbReference type="Gene3D" id="3.20.20.70">
    <property type="entry name" value="Aldolase class I"/>
    <property type="match status" value="1"/>
</dbReference>
<evidence type="ECO:0000313" key="9">
    <source>
        <dbReference type="Proteomes" id="UP000824115"/>
    </source>
</evidence>
<name>A0A9D2GRR9_9BACT</name>
<dbReference type="EC" id="4.1.2.4" evidence="3 7"/>
<dbReference type="GO" id="GO:0016052">
    <property type="term" value="P:carbohydrate catabolic process"/>
    <property type="evidence" value="ECO:0007669"/>
    <property type="project" value="TreeGrafter"/>
</dbReference>
<dbReference type="PANTHER" id="PTHR10889">
    <property type="entry name" value="DEOXYRIBOSE-PHOSPHATE ALDOLASE"/>
    <property type="match status" value="1"/>
</dbReference>
<evidence type="ECO:0000256" key="3">
    <source>
        <dbReference type="ARBA" id="ARBA00012515"/>
    </source>
</evidence>
<reference evidence="8" key="2">
    <citation type="submission" date="2021-04" db="EMBL/GenBank/DDBJ databases">
        <authorList>
            <person name="Gilroy R."/>
        </authorList>
    </citation>
    <scope>NUCLEOTIDE SEQUENCE</scope>
    <source>
        <strain evidence="8">Gambia16-554</strain>
    </source>
</reference>
<accession>A0A9D2GRR9</accession>
<evidence type="ECO:0000256" key="5">
    <source>
        <dbReference type="ARBA" id="ARBA00023270"/>
    </source>
</evidence>
<evidence type="ECO:0000256" key="7">
    <source>
        <dbReference type="NCBIfam" id="TIGR00126"/>
    </source>
</evidence>
<dbReference type="Pfam" id="PF01791">
    <property type="entry name" value="DeoC"/>
    <property type="match status" value="1"/>
</dbReference>
<dbReference type="EMBL" id="DXAW01000136">
    <property type="protein sequence ID" value="HIZ86416.1"/>
    <property type="molecule type" value="Genomic_DNA"/>
</dbReference>
<comment type="similarity">
    <text evidence="2">Belongs to the DeoC/FbaB aldolase family. DeoC type 2 subfamily.</text>
</comment>
<dbReference type="AlphaFoldDB" id="A0A9D2GRR9"/>
<gene>
    <name evidence="8" type="primary">deoC</name>
    <name evidence="8" type="ORF">IAC04_07990</name>
</gene>
<dbReference type="PIRSF" id="PIRSF001357">
    <property type="entry name" value="DeoC"/>
    <property type="match status" value="1"/>
</dbReference>
<evidence type="ECO:0000256" key="1">
    <source>
        <dbReference type="ARBA" id="ARBA00004816"/>
    </source>
</evidence>
<dbReference type="Proteomes" id="UP000824115">
    <property type="component" value="Unassembled WGS sequence"/>
</dbReference>
<evidence type="ECO:0000313" key="8">
    <source>
        <dbReference type="EMBL" id="HIZ86416.1"/>
    </source>
</evidence>
<comment type="catalytic activity">
    <reaction evidence="6">
        <text>2-deoxy-D-ribose 5-phosphate = D-glyceraldehyde 3-phosphate + acetaldehyde</text>
        <dbReference type="Rhea" id="RHEA:12821"/>
        <dbReference type="ChEBI" id="CHEBI:15343"/>
        <dbReference type="ChEBI" id="CHEBI:59776"/>
        <dbReference type="ChEBI" id="CHEBI:62877"/>
        <dbReference type="EC" id="4.1.2.4"/>
    </reaction>
</comment>
<dbReference type="SUPFAM" id="SSF51569">
    <property type="entry name" value="Aldolase"/>
    <property type="match status" value="1"/>
</dbReference>
<evidence type="ECO:0000256" key="4">
    <source>
        <dbReference type="ARBA" id="ARBA00023239"/>
    </source>
</evidence>
<proteinExistence type="inferred from homology"/>
<comment type="pathway">
    <text evidence="1">Carbohydrate degradation; 2-deoxy-D-ribose 1-phosphate degradation; D-glyceraldehyde 3-phosphate and acetaldehyde from 2-deoxy-alpha-D-ribose 1-phosphate: step 2/2.</text>
</comment>
<dbReference type="GO" id="GO:0004139">
    <property type="term" value="F:deoxyribose-phosphate aldolase activity"/>
    <property type="evidence" value="ECO:0007669"/>
    <property type="project" value="UniProtKB-UniRule"/>
</dbReference>
<dbReference type="NCBIfam" id="TIGR00126">
    <property type="entry name" value="deoC"/>
    <property type="match status" value="1"/>
</dbReference>
<comment type="caution">
    <text evidence="8">The sequence shown here is derived from an EMBL/GenBank/DDBJ whole genome shotgun (WGS) entry which is preliminary data.</text>
</comment>
<dbReference type="InterPro" id="IPR011343">
    <property type="entry name" value="DeoC"/>
</dbReference>
<dbReference type="PANTHER" id="PTHR10889:SF3">
    <property type="entry name" value="DEOXYRIBOSE-PHOSPHATE ALDOLASE"/>
    <property type="match status" value="1"/>
</dbReference>
<dbReference type="GO" id="GO:0005737">
    <property type="term" value="C:cytoplasm"/>
    <property type="evidence" value="ECO:0007669"/>
    <property type="project" value="InterPro"/>
</dbReference>
<keyword evidence="5" id="KW-0704">Schiff base</keyword>
<evidence type="ECO:0000256" key="2">
    <source>
        <dbReference type="ARBA" id="ARBA00009473"/>
    </source>
</evidence>
<sequence length="253" mass="27164">MEDVLKACLSMTDLTSLKSTDTPGSIRKLTESVNCFQTLHPGCPYPASICVYPNFARTVKDALTVPGVHVTAVAGCFPASQSFIEVKELECRMAVADGADEVDVVIPLNSFLDSDLNRCSNELRTMKTAVGDAILKVILETGVLPDEGCIREASFLAMESGADFIKTSTGKLEPAATPEAARVMCSCISEYYKKTGRKVGLKPAGGISTAGDAVTYYEIVAETLGEEWLTPRLLRFGASRLVDSIINQLSITH</sequence>
<protein>
    <recommendedName>
        <fullName evidence="3 7">Deoxyribose-phosphate aldolase</fullName>
        <ecNumber evidence="3 7">4.1.2.4</ecNumber>
    </recommendedName>
</protein>
<dbReference type="SMART" id="SM01133">
    <property type="entry name" value="DeoC"/>
    <property type="match status" value="1"/>
</dbReference>
<evidence type="ECO:0000256" key="6">
    <source>
        <dbReference type="ARBA" id="ARBA00048791"/>
    </source>
</evidence>
<dbReference type="InterPro" id="IPR013785">
    <property type="entry name" value="Aldolase_TIM"/>
</dbReference>
<dbReference type="GO" id="GO:0009264">
    <property type="term" value="P:deoxyribonucleotide catabolic process"/>
    <property type="evidence" value="ECO:0007669"/>
    <property type="project" value="UniProtKB-UniRule"/>
</dbReference>
<reference evidence="8" key="1">
    <citation type="journal article" date="2021" name="PeerJ">
        <title>Extensive microbial diversity within the chicken gut microbiome revealed by metagenomics and culture.</title>
        <authorList>
            <person name="Gilroy R."/>
            <person name="Ravi A."/>
            <person name="Getino M."/>
            <person name="Pursley I."/>
            <person name="Horton D.L."/>
            <person name="Alikhan N.F."/>
            <person name="Baker D."/>
            <person name="Gharbi K."/>
            <person name="Hall N."/>
            <person name="Watson M."/>
            <person name="Adriaenssens E.M."/>
            <person name="Foster-Nyarko E."/>
            <person name="Jarju S."/>
            <person name="Secka A."/>
            <person name="Antonio M."/>
            <person name="Oren A."/>
            <person name="Chaudhuri R.R."/>
            <person name="La Ragione R."/>
            <person name="Hildebrand F."/>
            <person name="Pallen M.J."/>
        </authorList>
    </citation>
    <scope>NUCLEOTIDE SEQUENCE</scope>
    <source>
        <strain evidence="8">Gambia16-554</strain>
    </source>
</reference>
<dbReference type="CDD" id="cd00959">
    <property type="entry name" value="DeoC"/>
    <property type="match status" value="1"/>
</dbReference>
<dbReference type="InterPro" id="IPR002915">
    <property type="entry name" value="DeoC/FbaB/LacD_aldolase"/>
</dbReference>